<accession>A0A1B0BQ63</accession>
<feature type="compositionally biased region" description="Low complexity" evidence="1">
    <location>
        <begin position="70"/>
        <end position="87"/>
    </location>
</feature>
<evidence type="ECO:0000313" key="2">
    <source>
        <dbReference type="EnsemblMetazoa" id="GPPI037137-PA"/>
    </source>
</evidence>
<proteinExistence type="predicted"/>
<name>A0A1B0BQ63_9MUSC</name>
<feature type="region of interest" description="Disordered" evidence="1">
    <location>
        <begin position="67"/>
        <end position="94"/>
    </location>
</feature>
<protein>
    <submittedName>
        <fullName evidence="2">Uncharacterized protein</fullName>
    </submittedName>
</protein>
<evidence type="ECO:0000256" key="1">
    <source>
        <dbReference type="SAM" id="MobiDB-lite"/>
    </source>
</evidence>
<reference evidence="2" key="2">
    <citation type="submission" date="2020-05" db="UniProtKB">
        <authorList>
            <consortium name="EnsemblMetazoa"/>
        </authorList>
    </citation>
    <scope>IDENTIFICATION</scope>
    <source>
        <strain evidence="2">IAEA</strain>
    </source>
</reference>
<dbReference type="EMBL" id="JXJN01018442">
    <property type="status" value="NOT_ANNOTATED_CDS"/>
    <property type="molecule type" value="Genomic_DNA"/>
</dbReference>
<dbReference type="AlphaFoldDB" id="A0A1B0BQ63"/>
<organism evidence="2 3">
    <name type="scientific">Glossina palpalis gambiensis</name>
    <dbReference type="NCBI Taxonomy" id="67801"/>
    <lineage>
        <taxon>Eukaryota</taxon>
        <taxon>Metazoa</taxon>
        <taxon>Ecdysozoa</taxon>
        <taxon>Arthropoda</taxon>
        <taxon>Hexapoda</taxon>
        <taxon>Insecta</taxon>
        <taxon>Pterygota</taxon>
        <taxon>Neoptera</taxon>
        <taxon>Endopterygota</taxon>
        <taxon>Diptera</taxon>
        <taxon>Brachycera</taxon>
        <taxon>Muscomorpha</taxon>
        <taxon>Hippoboscoidea</taxon>
        <taxon>Glossinidae</taxon>
        <taxon>Glossina</taxon>
    </lineage>
</organism>
<dbReference type="Proteomes" id="UP000092460">
    <property type="component" value="Unassembled WGS sequence"/>
</dbReference>
<reference evidence="3" key="1">
    <citation type="submission" date="2015-01" db="EMBL/GenBank/DDBJ databases">
        <authorList>
            <person name="Aksoy S."/>
            <person name="Warren W."/>
            <person name="Wilson R.K."/>
        </authorList>
    </citation>
    <scope>NUCLEOTIDE SEQUENCE [LARGE SCALE GENOMIC DNA]</scope>
    <source>
        <strain evidence="3">IAEA</strain>
    </source>
</reference>
<sequence>MAIPFCEPTAAQSEEVIEQILDQVDAAISTNNQNNFPTTSNAAEEDLMAWKLLALIMCKVLKNLHQQQPAASNASSTNASTKVSANSQIPHNWQ</sequence>
<keyword evidence="3" id="KW-1185">Reference proteome</keyword>
<dbReference type="VEuPathDB" id="VectorBase:GPPI037137"/>
<evidence type="ECO:0000313" key="3">
    <source>
        <dbReference type="Proteomes" id="UP000092460"/>
    </source>
</evidence>
<dbReference type="EnsemblMetazoa" id="GPPI037137-RA">
    <property type="protein sequence ID" value="GPPI037137-PA"/>
    <property type="gene ID" value="GPPI037137"/>
</dbReference>